<feature type="transmembrane region" description="Helical" evidence="1">
    <location>
        <begin position="49"/>
        <end position="70"/>
    </location>
</feature>
<evidence type="ECO:0000313" key="3">
    <source>
        <dbReference type="Proteomes" id="UP000787672"/>
    </source>
</evidence>
<dbReference type="Proteomes" id="UP000787672">
    <property type="component" value="Unassembled WGS sequence"/>
</dbReference>
<keyword evidence="1" id="KW-1133">Transmembrane helix</keyword>
<sequence length="73" mass="7979">MKKFVFGVMLAVIGLMFAAICFVHALCNPWNYNGIDGLLGSFLGTDTLIPFVISLLVLIAGVVICGREAYRRK</sequence>
<keyword evidence="1" id="KW-0472">Membrane</keyword>
<reference evidence="2 3" key="1">
    <citation type="submission" date="2021-06" db="EMBL/GenBank/DDBJ databases">
        <authorList>
            <person name="Sun Q."/>
            <person name="Li D."/>
        </authorList>
    </citation>
    <scope>NUCLEOTIDE SEQUENCE [LARGE SCALE GENOMIC DNA]</scope>
    <source>
        <strain evidence="2 3">MSJ-2</strain>
    </source>
</reference>
<dbReference type="RefSeq" id="WP_216631816.1">
    <property type="nucleotide sequence ID" value="NZ_JAHLQN010000001.1"/>
</dbReference>
<evidence type="ECO:0000313" key="2">
    <source>
        <dbReference type="EMBL" id="MBU5626312.1"/>
    </source>
</evidence>
<dbReference type="EMBL" id="JAHLQN010000001">
    <property type="protein sequence ID" value="MBU5626312.1"/>
    <property type="molecule type" value="Genomic_DNA"/>
</dbReference>
<proteinExistence type="predicted"/>
<keyword evidence="1" id="KW-0812">Transmembrane</keyword>
<keyword evidence="3" id="KW-1185">Reference proteome</keyword>
<name>A0ABS6F7Q9_9FIRM</name>
<evidence type="ECO:0000256" key="1">
    <source>
        <dbReference type="SAM" id="Phobius"/>
    </source>
</evidence>
<accession>A0ABS6F7Q9</accession>
<comment type="caution">
    <text evidence="2">The sequence shown here is derived from an EMBL/GenBank/DDBJ whole genome shotgun (WGS) entry which is preliminary data.</text>
</comment>
<organism evidence="2 3">
    <name type="scientific">Dysosmobacter acutus</name>
    <dbReference type="NCBI Taxonomy" id="2841504"/>
    <lineage>
        <taxon>Bacteria</taxon>
        <taxon>Bacillati</taxon>
        <taxon>Bacillota</taxon>
        <taxon>Clostridia</taxon>
        <taxon>Eubacteriales</taxon>
        <taxon>Oscillospiraceae</taxon>
        <taxon>Dysosmobacter</taxon>
    </lineage>
</organism>
<gene>
    <name evidence="2" type="ORF">KQI82_05170</name>
</gene>
<protein>
    <submittedName>
        <fullName evidence="2">Uncharacterized protein</fullName>
    </submittedName>
</protein>